<dbReference type="AlphaFoldDB" id="W5SVE5"/>
<dbReference type="HOGENOM" id="CLU_3165275_0_0_12"/>
<proteinExistence type="predicted"/>
<evidence type="ECO:0000313" key="1">
    <source>
        <dbReference type="EMBL" id="AHH10648.1"/>
    </source>
</evidence>
<name>W5SVE5_9SPIR</name>
<reference evidence="1" key="1">
    <citation type="submission" date="2013-04" db="EMBL/GenBank/DDBJ databases">
        <title>Comparative Genomics of Relapsing Fever Spirochetes.</title>
        <authorList>
            <person name="Schwan T.G."/>
            <person name="Raffel S.J."/>
            <person name="Porcella S.F."/>
            <person name="Martens C.A."/>
            <person name="Bruno D.P."/>
            <person name="Ricklefs S.M."/>
            <person name="Barbian K.B."/>
        </authorList>
    </citation>
    <scope>NUCLEOTIDE SEQUENCE [LARGE SCALE GENOMIC DNA]</scope>
    <source>
        <strain evidence="1">Co53</strain>
    </source>
</reference>
<dbReference type="eggNOG" id="COG1496">
    <property type="taxonomic scope" value="Bacteria"/>
</dbReference>
<gene>
    <name evidence="1" type="ORF">BCO_0068200</name>
</gene>
<sequence length="47" mass="5716">MRIVERELYYEFELDPSVKLIYTKKPFDLDVRDISSDNFSFIPKTKK</sequence>
<accession>W5SVE5</accession>
<dbReference type="PATRIC" id="fig|1313292.3.peg.500"/>
<protein>
    <submittedName>
        <fullName evidence="1">Cytosolic protein</fullName>
    </submittedName>
</protein>
<dbReference type="EMBL" id="CP005745">
    <property type="protein sequence ID" value="AHH10648.1"/>
    <property type="molecule type" value="Genomic_DNA"/>
</dbReference>
<dbReference type="Proteomes" id="UP000019330">
    <property type="component" value="Chromosome"/>
</dbReference>
<evidence type="ECO:0000313" key="2">
    <source>
        <dbReference type="Proteomes" id="UP000019330"/>
    </source>
</evidence>
<dbReference type="STRING" id="1313292.BCO_0068200"/>
<organism evidence="1 2">
    <name type="scientific">Borrelia coriaceae ATCC 43381</name>
    <dbReference type="NCBI Taxonomy" id="1408429"/>
    <lineage>
        <taxon>Bacteria</taxon>
        <taxon>Pseudomonadati</taxon>
        <taxon>Spirochaetota</taxon>
        <taxon>Spirochaetia</taxon>
        <taxon>Spirochaetales</taxon>
        <taxon>Borreliaceae</taxon>
        <taxon>Borrelia</taxon>
    </lineage>
</organism>
<keyword evidence="2" id="KW-1185">Reference proteome</keyword>